<evidence type="ECO:0000256" key="3">
    <source>
        <dbReference type="SAM" id="Phobius"/>
    </source>
</evidence>
<dbReference type="EMBL" id="AORV01000065">
    <property type="protein sequence ID" value="EMS69810.1"/>
    <property type="molecule type" value="Genomic_DNA"/>
</dbReference>
<keyword evidence="5" id="KW-1185">Reference proteome</keyword>
<dbReference type="SUPFAM" id="SSF142338">
    <property type="entry name" value="CofD-like"/>
    <property type="match status" value="1"/>
</dbReference>
<gene>
    <name evidence="4" type="ORF">CTER_4822</name>
</gene>
<dbReference type="STRING" id="1195236.CTER_4822"/>
<dbReference type="CDD" id="cd07187">
    <property type="entry name" value="YvcK_like"/>
    <property type="match status" value="1"/>
</dbReference>
<evidence type="ECO:0000313" key="4">
    <source>
        <dbReference type="EMBL" id="EMS69810.1"/>
    </source>
</evidence>
<dbReference type="Pfam" id="PF01933">
    <property type="entry name" value="CofD"/>
    <property type="match status" value="1"/>
</dbReference>
<evidence type="ECO:0000256" key="1">
    <source>
        <dbReference type="ARBA" id="ARBA00022490"/>
    </source>
</evidence>
<comment type="caution">
    <text evidence="4">The sequence shown here is derived from an EMBL/GenBank/DDBJ whole genome shotgun (WGS) entry which is preliminary data.</text>
</comment>
<comment type="similarity">
    <text evidence="2">Belongs to the gluconeogenesis factor family.</text>
</comment>
<dbReference type="GO" id="GO:0005737">
    <property type="term" value="C:cytoplasm"/>
    <property type="evidence" value="ECO:0007669"/>
    <property type="project" value="UniProtKB-SubCell"/>
</dbReference>
<evidence type="ECO:0000313" key="5">
    <source>
        <dbReference type="Proteomes" id="UP000014155"/>
    </source>
</evidence>
<reference evidence="4 5" key="1">
    <citation type="journal article" date="2013" name="Genome Announc.">
        <title>Draft Genome Sequence of the Cellulolytic, Mesophilic, Anaerobic Bacterium Clostridium termitidis Strain CT1112 (DSM 5398).</title>
        <authorList>
            <person name="Lal S."/>
            <person name="Ramachandran U."/>
            <person name="Zhang X."/>
            <person name="Munir R."/>
            <person name="Sparling R."/>
            <person name="Levin D.B."/>
        </authorList>
    </citation>
    <scope>NUCLEOTIDE SEQUENCE [LARGE SCALE GENOMIC DNA]</scope>
    <source>
        <strain evidence="4 5">CT1112</strain>
    </source>
</reference>
<dbReference type="GO" id="GO:0043743">
    <property type="term" value="F:LPPG:FO 2-phospho-L-lactate transferase activity"/>
    <property type="evidence" value="ECO:0007669"/>
    <property type="project" value="InterPro"/>
</dbReference>
<feature type="transmembrane region" description="Helical" evidence="3">
    <location>
        <begin position="41"/>
        <end position="67"/>
    </location>
</feature>
<keyword evidence="3" id="KW-0812">Transmembrane</keyword>
<name>S0FFL9_RUMCE</name>
<dbReference type="InterPro" id="IPR038136">
    <property type="entry name" value="CofD-like_dom_sf"/>
</dbReference>
<dbReference type="PANTHER" id="PTHR30135">
    <property type="entry name" value="UNCHARACTERIZED PROTEIN YVCK-RELATED"/>
    <property type="match status" value="1"/>
</dbReference>
<dbReference type="GO" id="GO:0008360">
    <property type="term" value="P:regulation of cell shape"/>
    <property type="evidence" value="ECO:0007669"/>
    <property type="project" value="UniProtKB-UniRule"/>
</dbReference>
<dbReference type="PATRIC" id="fig|1195236.3.peg.5011"/>
<dbReference type="eggNOG" id="COG0391">
    <property type="taxonomic scope" value="Bacteria"/>
</dbReference>
<keyword evidence="3" id="KW-1133">Transmembrane helix</keyword>
<keyword evidence="3" id="KW-0472">Membrane</keyword>
<dbReference type="PANTHER" id="PTHR30135:SF3">
    <property type="entry name" value="GLUCONEOGENESIS FACTOR-RELATED"/>
    <property type="match status" value="1"/>
</dbReference>
<dbReference type="RefSeq" id="WP_004630209.1">
    <property type="nucleotide sequence ID" value="NZ_AORV01000065.1"/>
</dbReference>
<sequence length="441" mass="48431">MRASDLLIPGFGIRRWSLLLVAGLSLICFAIILVLKYHSYGALFIISMILLACAGVVTVLGSLKALINSILKDINHRNISSTLNAEGLSNLLHEKRILVKGPKIVAIGGGTGLSTMLRGLKQYTSNLTALVTVADDGGGSGMLRDDLGMLPPGDIRNCILALADTEPIMQKLLQYRFQDGMLKGQSFGNLFLAAMDGISDSFEEAVKKMSDVLAVTGTVLPITLDDVRLCAEIENGETILGEHNIGHRNRESRARINKVFFNQSNVRPLEEAVASIMEADIVVLGPGSLYTSIIPNLLVEGVCEALLKTRAIVVYVCNVMTQPCETEEYTLSDHIRAIEKHSKKGIIDFCVVNTAPIPQELNERYRQDGAELVKVDSEVVEKMGIELITGDFKAVTNNYVRHDSNKLAKKIIELVSDLVLSKDKERILDYYYSRDRINKIG</sequence>
<proteinExistence type="inferred from homology"/>
<protein>
    <recommendedName>
        <fullName evidence="2">Putative gluconeogenesis factor</fullName>
    </recommendedName>
</protein>
<dbReference type="AlphaFoldDB" id="S0FFL9"/>
<accession>S0FFL9</accession>
<organism evidence="4 5">
    <name type="scientific">Ruminiclostridium cellobioparum subsp. termitidis CT1112</name>
    <dbReference type="NCBI Taxonomy" id="1195236"/>
    <lineage>
        <taxon>Bacteria</taxon>
        <taxon>Bacillati</taxon>
        <taxon>Bacillota</taxon>
        <taxon>Clostridia</taxon>
        <taxon>Eubacteriales</taxon>
        <taxon>Oscillospiraceae</taxon>
        <taxon>Ruminiclostridium</taxon>
    </lineage>
</organism>
<dbReference type="Proteomes" id="UP000014155">
    <property type="component" value="Unassembled WGS sequence"/>
</dbReference>
<evidence type="ECO:0000256" key="2">
    <source>
        <dbReference type="HAMAP-Rule" id="MF_00973"/>
    </source>
</evidence>
<dbReference type="NCBIfam" id="TIGR01826">
    <property type="entry name" value="CofD_related"/>
    <property type="match status" value="1"/>
</dbReference>
<dbReference type="HAMAP" id="MF_00973">
    <property type="entry name" value="Gluconeogen_factor"/>
    <property type="match status" value="1"/>
</dbReference>
<dbReference type="InterPro" id="IPR002882">
    <property type="entry name" value="CofD"/>
</dbReference>
<keyword evidence="1 2" id="KW-0963">Cytoplasm</keyword>
<feature type="transmembrane region" description="Helical" evidence="3">
    <location>
        <begin position="16"/>
        <end position="35"/>
    </location>
</feature>
<dbReference type="Gene3D" id="3.40.50.10680">
    <property type="entry name" value="CofD-like domains"/>
    <property type="match status" value="1"/>
</dbReference>
<comment type="subcellular location">
    <subcellularLocation>
        <location evidence="2">Cytoplasm</location>
    </subcellularLocation>
</comment>
<dbReference type="InterPro" id="IPR010119">
    <property type="entry name" value="Gluconeogen_factor"/>
</dbReference>
<comment type="function">
    <text evidence="2">Required for morphogenesis under gluconeogenic growth conditions.</text>
</comment>